<dbReference type="Proteomes" id="UP000810130">
    <property type="component" value="Unassembled WGS sequence"/>
</dbReference>
<evidence type="ECO:0000313" key="2">
    <source>
        <dbReference type="EMBL" id="XDL16901.1"/>
    </source>
</evidence>
<reference evidence="2" key="2">
    <citation type="submission" date="2024-07" db="EMBL/GenBank/DDBJ databases">
        <authorList>
            <person name="Pedron J."/>
        </authorList>
    </citation>
    <scope>NUCLEOTIDE SEQUENCE</scope>
    <source>
        <strain evidence="3">A003-S1-M15</strain>
        <strain evidence="2">A642-S2-A17</strain>
    </source>
</reference>
<evidence type="ECO:0000313" key="1">
    <source>
        <dbReference type="EMBL" id="MBP2857404.1"/>
    </source>
</evidence>
<dbReference type="RefSeq" id="WP_193744527.1">
    <property type="nucleotide sequence ID" value="NZ_CM001972.1"/>
</dbReference>
<gene>
    <name evidence="1" type="ORF">J8657_07290</name>
    <name evidence="2" type="ORF">LF923_0018625</name>
    <name evidence="3" type="ORF">LF929_002735</name>
</gene>
<sequence length="111" mass="12737">MLIALPLLIERISQHLVRNPNETQHGGHRSPIPYFEHTALTSLVIDSAIAPDTAFIPYQHTINVLSMRYQFKRSAMPFQTHNDHINTGNVWLFQTKSVWHIQPGNDTPKAR</sequence>
<evidence type="ECO:0000313" key="4">
    <source>
        <dbReference type="Proteomes" id="UP000810130"/>
    </source>
</evidence>
<dbReference type="EMBL" id="CP162670">
    <property type="protein sequence ID" value="XDL26794.1"/>
    <property type="molecule type" value="Genomic_DNA"/>
</dbReference>
<dbReference type="GeneID" id="302580554"/>
<name>A0AB39IG61_9GAMM</name>
<dbReference type="EMBL" id="CP162411">
    <property type="protein sequence ID" value="XDL16901.1"/>
    <property type="molecule type" value="Genomic_DNA"/>
</dbReference>
<accession>A0AB39IG61</accession>
<protein>
    <submittedName>
        <fullName evidence="2">Uncharacterized protein</fullName>
    </submittedName>
</protein>
<proteinExistence type="predicted"/>
<keyword evidence="4" id="KW-1185">Reference proteome</keyword>
<dbReference type="AlphaFoldDB" id="A0AB39IG61"/>
<evidence type="ECO:0000313" key="3">
    <source>
        <dbReference type="EMBL" id="XDL26794.1"/>
    </source>
</evidence>
<organism evidence="2">
    <name type="scientific">Dickeya oryzae</name>
    <dbReference type="NCBI Taxonomy" id="1240404"/>
    <lineage>
        <taxon>Bacteria</taxon>
        <taxon>Pseudomonadati</taxon>
        <taxon>Pseudomonadota</taxon>
        <taxon>Gammaproteobacteria</taxon>
        <taxon>Enterobacterales</taxon>
        <taxon>Pectobacteriaceae</taxon>
        <taxon>Dickeya</taxon>
    </lineage>
</organism>
<dbReference type="EMBL" id="JAGJWX010000004">
    <property type="protein sequence ID" value="MBP2857404.1"/>
    <property type="molecule type" value="Genomic_DNA"/>
</dbReference>
<reference evidence="1 4" key="1">
    <citation type="submission" date="2021-04" db="EMBL/GenBank/DDBJ databases">
        <title>Genomic and host-range diversity within the Dickeya zeae complex, identification of D. zeae and D. oryzae members, proposal of two novel subspecies D. zeae subsp. zeae subsp. nov. and D. zeae subsp. dombae subsp. nov.</title>
        <authorList>
            <person name="Van Gijsegem F."/>
            <person name="Hugouvieux-Cotte-Pattat N."/>
        </authorList>
    </citation>
    <scope>NUCLEOTIDE SEQUENCE [LARGE SCALE GENOMIC DNA]</scope>
    <source>
        <strain evidence="1 4">FVG03</strain>
    </source>
</reference>